<evidence type="ECO:0000313" key="2">
    <source>
        <dbReference type="EMBL" id="SDF17965.1"/>
    </source>
</evidence>
<evidence type="ECO:0000313" key="3">
    <source>
        <dbReference type="Proteomes" id="UP000199321"/>
    </source>
</evidence>
<accession>A0A1G7IZB2</accession>
<gene>
    <name evidence="2" type="ORF">SAMN05421855_1082</name>
</gene>
<dbReference type="STRING" id="227084.SAMN05421855_1082"/>
<keyword evidence="3" id="KW-1185">Reference proteome</keyword>
<dbReference type="AlphaFoldDB" id="A0A1G7IZB2"/>
<evidence type="ECO:0008006" key="4">
    <source>
        <dbReference type="Google" id="ProtNLM"/>
    </source>
</evidence>
<dbReference type="RefSeq" id="WP_093145281.1">
    <property type="nucleotide sequence ID" value="NZ_BMWO01000006.1"/>
</dbReference>
<keyword evidence="1" id="KW-0732">Signal</keyword>
<dbReference type="Proteomes" id="UP000199321">
    <property type="component" value="Unassembled WGS sequence"/>
</dbReference>
<feature type="chain" id="PRO_5011591628" description="Outer membrane protein transport protein (OMPP1/FadL/TodX)" evidence="1">
    <location>
        <begin position="20"/>
        <end position="507"/>
    </location>
</feature>
<feature type="signal peptide" evidence="1">
    <location>
        <begin position="1"/>
        <end position="19"/>
    </location>
</feature>
<reference evidence="2 3" key="1">
    <citation type="submission" date="2016-10" db="EMBL/GenBank/DDBJ databases">
        <authorList>
            <person name="de Groot N.N."/>
        </authorList>
    </citation>
    <scope>NUCLEOTIDE SEQUENCE [LARGE SCALE GENOMIC DNA]</scope>
    <source>
        <strain evidence="2 3">DSM 16195</strain>
    </source>
</reference>
<proteinExistence type="predicted"/>
<sequence length="507" mass="55337">MRKISFLIIAAIAMTTVNAQNSIDGLRYSSEATTGTARFNALSGAFGALGGDLSAISINPAGSAVFLNSSGTVSIGANDKESNASYFNTDTKSIDTDFTINQAGAVFVFKNPSEGSKLKKFTFGFNYQQTKNFDNELFIKGTGNNSIGDFFRNQAQGIPLELLQLQSGESISDLYSYLGETQGVSAQNAFLGYQGFIIDPIDPDDPSNSEYTSNIAGNRNFNHDYILLSEGSNNKFTANFSAQITDQFYFGVNLNSHLIDYNQSSTLFESNNNDGSTVNLVGFENNLSVQGSGFSAQFGGIMKVQNNLRLGLSLETPTWYEITEETSQYLEVQRVANGQSVIETVNPRIINVYETYYLKTPGKVTASAAYIFGKQALISLDYSYKDYGSIEFDSLDGYDSYFNTVNNTIESSLKGASSIRVGGEYRINQLSLRGGLRYEGSPYNNEETIGDLSGFSLGAGYNLGNYTLDLSYARAEQERNQEMYGLADTAAVETTFSNVIFSVGFKF</sequence>
<dbReference type="EMBL" id="FNBA01000008">
    <property type="protein sequence ID" value="SDF17965.1"/>
    <property type="molecule type" value="Genomic_DNA"/>
</dbReference>
<evidence type="ECO:0000256" key="1">
    <source>
        <dbReference type="SAM" id="SignalP"/>
    </source>
</evidence>
<organism evidence="2 3">
    <name type="scientific">Ulvibacter litoralis</name>
    <dbReference type="NCBI Taxonomy" id="227084"/>
    <lineage>
        <taxon>Bacteria</taxon>
        <taxon>Pseudomonadati</taxon>
        <taxon>Bacteroidota</taxon>
        <taxon>Flavobacteriia</taxon>
        <taxon>Flavobacteriales</taxon>
        <taxon>Flavobacteriaceae</taxon>
        <taxon>Ulvibacter</taxon>
    </lineage>
</organism>
<dbReference type="SUPFAM" id="SSF56935">
    <property type="entry name" value="Porins"/>
    <property type="match status" value="1"/>
</dbReference>
<name>A0A1G7IZB2_9FLAO</name>
<protein>
    <recommendedName>
        <fullName evidence="4">Outer membrane protein transport protein (OMPP1/FadL/TodX)</fullName>
    </recommendedName>
</protein>
<dbReference type="Gene3D" id="2.40.160.60">
    <property type="entry name" value="Outer membrane protein transport protein (OMPP1/FadL/TodX)"/>
    <property type="match status" value="1"/>
</dbReference>
<dbReference type="OrthoDB" id="9765571at2"/>